<evidence type="ECO:0000256" key="6">
    <source>
        <dbReference type="ARBA" id="ARBA00023136"/>
    </source>
</evidence>
<reference evidence="10" key="2">
    <citation type="journal article" date="2018" name="Environ. Microbiol.">
        <title>Bloom of a denitrifying methanotroph, 'Candidatus Methylomirabilis limnetica', in a deep stratified lake.</title>
        <authorList>
            <person name="Graf J.S."/>
            <person name="Mayr M.J."/>
            <person name="Marchant H.K."/>
            <person name="Tienken D."/>
            <person name="Hach P.F."/>
            <person name="Brand A."/>
            <person name="Schubert C.J."/>
            <person name="Kuypers M.M."/>
            <person name="Milucka J."/>
        </authorList>
    </citation>
    <scope>NUCLEOTIDE SEQUENCE [LARGE SCALE GENOMIC DNA]</scope>
    <source>
        <strain evidence="10">Zug</strain>
    </source>
</reference>
<dbReference type="Proteomes" id="UP000241436">
    <property type="component" value="Unassembled WGS sequence"/>
</dbReference>
<evidence type="ECO:0000256" key="2">
    <source>
        <dbReference type="ARBA" id="ARBA00005811"/>
    </source>
</evidence>
<dbReference type="GO" id="GO:0005886">
    <property type="term" value="C:plasma membrane"/>
    <property type="evidence" value="ECO:0007669"/>
    <property type="project" value="UniProtKB-SubCell"/>
</dbReference>
<dbReference type="InterPro" id="IPR003400">
    <property type="entry name" value="ExbD"/>
</dbReference>
<evidence type="ECO:0000256" key="1">
    <source>
        <dbReference type="ARBA" id="ARBA00004162"/>
    </source>
</evidence>
<protein>
    <submittedName>
        <fullName evidence="9">Biopolymer transporter ExbD</fullName>
    </submittedName>
</protein>
<evidence type="ECO:0000256" key="5">
    <source>
        <dbReference type="ARBA" id="ARBA00022989"/>
    </source>
</evidence>
<evidence type="ECO:0000256" key="3">
    <source>
        <dbReference type="ARBA" id="ARBA00022475"/>
    </source>
</evidence>
<dbReference type="Gene3D" id="3.30.420.270">
    <property type="match status" value="1"/>
</dbReference>
<dbReference type="Pfam" id="PF02472">
    <property type="entry name" value="ExbD"/>
    <property type="match status" value="1"/>
</dbReference>
<dbReference type="PANTHER" id="PTHR30558">
    <property type="entry name" value="EXBD MEMBRANE COMPONENT OF PMF-DRIVEN MACROMOLECULE IMPORT SYSTEM"/>
    <property type="match status" value="1"/>
</dbReference>
<name>A0A2T4TZE4_9BACT</name>
<reference evidence="9 10" key="1">
    <citation type="submission" date="2017-09" db="EMBL/GenBank/DDBJ databases">
        <title>Bloom of a denitrifying methanotroph, Candidatus Methylomirabilis limnetica, in a deep stratified lake.</title>
        <authorList>
            <person name="Graf J.S."/>
            <person name="Marchant H.K."/>
            <person name="Tienken D."/>
            <person name="Hach P.F."/>
            <person name="Brand A."/>
            <person name="Schubert C.J."/>
            <person name="Kuypers M.M."/>
            <person name="Milucka J."/>
        </authorList>
    </citation>
    <scope>NUCLEOTIDE SEQUENCE [LARGE SCALE GENOMIC DNA]</scope>
    <source>
        <strain evidence="9 10">Zug</strain>
    </source>
</reference>
<accession>A0A2T4TZE4</accession>
<dbReference type="AlphaFoldDB" id="A0A2T4TZE4"/>
<comment type="caution">
    <text evidence="9">The sequence shown here is derived from an EMBL/GenBank/DDBJ whole genome shotgun (WGS) entry which is preliminary data.</text>
</comment>
<keyword evidence="4 7" id="KW-0812">Transmembrane</keyword>
<dbReference type="PANTHER" id="PTHR30558:SF3">
    <property type="entry name" value="BIOPOLYMER TRANSPORT PROTEIN EXBD-RELATED"/>
    <property type="match status" value="1"/>
</dbReference>
<proteinExistence type="inferred from homology"/>
<dbReference type="OrthoDB" id="287326at2"/>
<dbReference type="EMBL" id="NVQC01000015">
    <property type="protein sequence ID" value="PTL36489.1"/>
    <property type="molecule type" value="Genomic_DNA"/>
</dbReference>
<keyword evidence="5 8" id="KW-1133">Transmembrane helix</keyword>
<comment type="similarity">
    <text evidence="2 7">Belongs to the ExbD/TolR family.</text>
</comment>
<keyword evidence="10" id="KW-1185">Reference proteome</keyword>
<evidence type="ECO:0000313" key="9">
    <source>
        <dbReference type="EMBL" id="PTL36489.1"/>
    </source>
</evidence>
<keyword evidence="7" id="KW-0813">Transport</keyword>
<dbReference type="RefSeq" id="WP_107561559.1">
    <property type="nucleotide sequence ID" value="NZ_NVQC01000015.1"/>
</dbReference>
<sequence length="139" mass="15580">MKLPRRPPPKARIEIIPMIDTVFFLLVFFMMSSLSMAVYRGMPIDLPKAGTGQQGVRDHAAVTLTKDGQLYLDKQPISLDQLRGRLKELLEVNPELTVVLSADEAVSHGRVVEAMDIARWAGSNRLAIAVKPNQMRREE</sequence>
<evidence type="ECO:0000313" key="10">
    <source>
        <dbReference type="Proteomes" id="UP000241436"/>
    </source>
</evidence>
<organism evidence="9 10">
    <name type="scientific">Candidatus Methylomirabilis limnetica</name>
    <dbReference type="NCBI Taxonomy" id="2033718"/>
    <lineage>
        <taxon>Bacteria</taxon>
        <taxon>Candidatus Methylomirabilota</taxon>
        <taxon>Candidatus Methylomirabilia</taxon>
        <taxon>Candidatus Methylomirabilales</taxon>
        <taxon>Candidatus Methylomirabilaceae</taxon>
        <taxon>Candidatus Methylomirabilis</taxon>
    </lineage>
</organism>
<comment type="subcellular location">
    <subcellularLocation>
        <location evidence="1">Cell membrane</location>
        <topology evidence="1">Single-pass membrane protein</topology>
    </subcellularLocation>
    <subcellularLocation>
        <location evidence="7">Cell membrane</location>
        <topology evidence="7">Single-pass type II membrane protein</topology>
    </subcellularLocation>
</comment>
<keyword evidence="3" id="KW-1003">Cell membrane</keyword>
<evidence type="ECO:0000256" key="8">
    <source>
        <dbReference type="SAM" id="Phobius"/>
    </source>
</evidence>
<keyword evidence="7" id="KW-0653">Protein transport</keyword>
<feature type="transmembrane region" description="Helical" evidence="8">
    <location>
        <begin position="21"/>
        <end position="39"/>
    </location>
</feature>
<dbReference type="GO" id="GO:0015031">
    <property type="term" value="P:protein transport"/>
    <property type="evidence" value="ECO:0007669"/>
    <property type="project" value="UniProtKB-KW"/>
</dbReference>
<evidence type="ECO:0000256" key="7">
    <source>
        <dbReference type="RuleBase" id="RU003879"/>
    </source>
</evidence>
<evidence type="ECO:0000256" key="4">
    <source>
        <dbReference type="ARBA" id="ARBA00022692"/>
    </source>
</evidence>
<gene>
    <name evidence="9" type="ORF">CLG94_03770</name>
</gene>
<dbReference type="GO" id="GO:0022857">
    <property type="term" value="F:transmembrane transporter activity"/>
    <property type="evidence" value="ECO:0007669"/>
    <property type="project" value="InterPro"/>
</dbReference>
<keyword evidence="6 8" id="KW-0472">Membrane</keyword>